<dbReference type="Proteomes" id="UP000292452">
    <property type="component" value="Unassembled WGS sequence"/>
</dbReference>
<dbReference type="EMBL" id="SIXH01000231">
    <property type="protein sequence ID" value="TBO57376.1"/>
    <property type="molecule type" value="Genomic_DNA"/>
</dbReference>
<dbReference type="RefSeq" id="WP_052856147.1">
    <property type="nucleotide sequence ID" value="NZ_SIXH01000231.1"/>
</dbReference>
<evidence type="ECO:0000313" key="4">
    <source>
        <dbReference type="Proteomes" id="UP000292452"/>
    </source>
</evidence>
<sequence length="173" mass="19007">MESPIPYGTVVSAGGDSHVLTFTLRFPQPVEEVWAAVAGPDGLRTWLAAADPFVQREGGAITLRWLNGDEYGAATVASGQVTCWGPARLAEYTVDVHGRIRFELRADPDHATGTLLLFTNELTVPDSAVLGRLAGWHQHFEFLAEALAGRPVDWSTWTLDRWRALYGAYERAL</sequence>
<evidence type="ECO:0000259" key="2">
    <source>
        <dbReference type="Pfam" id="PF08327"/>
    </source>
</evidence>
<evidence type="ECO:0000313" key="3">
    <source>
        <dbReference type="EMBL" id="TBO57376.1"/>
    </source>
</evidence>
<dbReference type="SUPFAM" id="SSF55961">
    <property type="entry name" value="Bet v1-like"/>
    <property type="match status" value="1"/>
</dbReference>
<dbReference type="Gene3D" id="3.30.530.20">
    <property type="match status" value="1"/>
</dbReference>
<dbReference type="InterPro" id="IPR013538">
    <property type="entry name" value="ASHA1/2-like_C"/>
</dbReference>
<comment type="caution">
    <text evidence="3">The sequence shown here is derived from an EMBL/GenBank/DDBJ whole genome shotgun (WGS) entry which is preliminary data.</text>
</comment>
<name>A0A4Q9HR03_STRKA</name>
<dbReference type="AlphaFoldDB" id="A0A4Q9HR03"/>
<proteinExistence type="inferred from homology"/>
<dbReference type="Pfam" id="PF08327">
    <property type="entry name" value="AHSA1"/>
    <property type="match status" value="1"/>
</dbReference>
<organism evidence="3 4">
    <name type="scientific">Streptomyces kasugaensis</name>
    <dbReference type="NCBI Taxonomy" id="1946"/>
    <lineage>
        <taxon>Bacteria</taxon>
        <taxon>Bacillati</taxon>
        <taxon>Actinomycetota</taxon>
        <taxon>Actinomycetes</taxon>
        <taxon>Kitasatosporales</taxon>
        <taxon>Streptomycetaceae</taxon>
        <taxon>Streptomyces</taxon>
    </lineage>
</organism>
<dbReference type="GeneID" id="97374355"/>
<comment type="similarity">
    <text evidence="1">Belongs to the AHA1 family.</text>
</comment>
<evidence type="ECO:0000256" key="1">
    <source>
        <dbReference type="ARBA" id="ARBA00006817"/>
    </source>
</evidence>
<feature type="domain" description="Activator of Hsp90 ATPase homologue 1/2-like C-terminal" evidence="2">
    <location>
        <begin position="29"/>
        <end position="147"/>
    </location>
</feature>
<dbReference type="InterPro" id="IPR023393">
    <property type="entry name" value="START-like_dom_sf"/>
</dbReference>
<protein>
    <recommendedName>
        <fullName evidence="2">Activator of Hsp90 ATPase homologue 1/2-like C-terminal domain-containing protein</fullName>
    </recommendedName>
</protein>
<reference evidence="3 4" key="1">
    <citation type="submission" date="2019-02" db="EMBL/GenBank/DDBJ databases">
        <title>Draft Genome Sequence of Streptomyces sp. AM-2504, identified by 16S rRNA comparative analysis as a Streptomyces Kasugaensis strain.</title>
        <authorList>
            <person name="Napolioni V."/>
            <person name="Giuliodori A.M."/>
            <person name="Spurio R."/>
            <person name="Fabbretti A."/>
        </authorList>
    </citation>
    <scope>NUCLEOTIDE SEQUENCE [LARGE SCALE GENOMIC DNA]</scope>
    <source>
        <strain evidence="3 4">AM-2504</strain>
    </source>
</reference>
<gene>
    <name evidence="3" type="ORF">EYS09_22965</name>
</gene>
<keyword evidence="4" id="KW-1185">Reference proteome</keyword>
<accession>A0A4Q9HR03</accession>